<dbReference type="InterPro" id="IPR011333">
    <property type="entry name" value="SKP1/BTB/POZ_sf"/>
</dbReference>
<dbReference type="SUPFAM" id="SSF49599">
    <property type="entry name" value="TRAF domain-like"/>
    <property type="match status" value="1"/>
</dbReference>
<dbReference type="CDD" id="cd00121">
    <property type="entry name" value="MATH"/>
    <property type="match status" value="1"/>
</dbReference>
<reference evidence="2" key="1">
    <citation type="submission" date="2021-02" db="EMBL/GenBank/DDBJ databases">
        <authorList>
            <person name="Dougan E. K."/>
            <person name="Rhodes N."/>
            <person name="Thang M."/>
            <person name="Chan C."/>
        </authorList>
    </citation>
    <scope>NUCLEOTIDE SEQUENCE</scope>
</reference>
<dbReference type="Pfam" id="PF00651">
    <property type="entry name" value="BTB"/>
    <property type="match status" value="1"/>
</dbReference>
<dbReference type="InterPro" id="IPR000210">
    <property type="entry name" value="BTB/POZ_dom"/>
</dbReference>
<dbReference type="InterPro" id="IPR008974">
    <property type="entry name" value="TRAF-like"/>
</dbReference>
<evidence type="ECO:0000259" key="1">
    <source>
        <dbReference type="Pfam" id="PF00651"/>
    </source>
</evidence>
<dbReference type="Proteomes" id="UP000604046">
    <property type="component" value="Unassembled WGS sequence"/>
</dbReference>
<organism evidence="2 3">
    <name type="scientific">Symbiodinium natans</name>
    <dbReference type="NCBI Taxonomy" id="878477"/>
    <lineage>
        <taxon>Eukaryota</taxon>
        <taxon>Sar</taxon>
        <taxon>Alveolata</taxon>
        <taxon>Dinophyceae</taxon>
        <taxon>Suessiales</taxon>
        <taxon>Symbiodiniaceae</taxon>
        <taxon>Symbiodinium</taxon>
    </lineage>
</organism>
<dbReference type="Gene3D" id="3.30.710.10">
    <property type="entry name" value="Potassium Channel Kv1.1, Chain A"/>
    <property type="match status" value="1"/>
</dbReference>
<name>A0A812QF19_9DINO</name>
<protein>
    <submittedName>
        <fullName evidence="2">FkbB protein</fullName>
    </submittedName>
</protein>
<dbReference type="EMBL" id="CAJNDS010002236">
    <property type="protein sequence ID" value="CAE7387286.1"/>
    <property type="molecule type" value="Genomic_DNA"/>
</dbReference>
<keyword evidence="3" id="KW-1185">Reference proteome</keyword>
<dbReference type="Gene3D" id="2.60.210.10">
    <property type="entry name" value="Apoptosis, Tumor Necrosis Factor Receptor Associated Protein 2, Chain A"/>
    <property type="match status" value="1"/>
</dbReference>
<gene>
    <name evidence="2" type="primary">fkbB</name>
    <name evidence="2" type="ORF">SNAT2548_LOCUS21119</name>
</gene>
<dbReference type="SUPFAM" id="SSF54695">
    <property type="entry name" value="POZ domain"/>
    <property type="match status" value="1"/>
</dbReference>
<comment type="caution">
    <text evidence="2">The sequence shown here is derived from an EMBL/GenBank/DDBJ whole genome shotgun (WGS) entry which is preliminary data.</text>
</comment>
<proteinExistence type="predicted"/>
<evidence type="ECO:0000313" key="3">
    <source>
        <dbReference type="Proteomes" id="UP000604046"/>
    </source>
</evidence>
<dbReference type="OrthoDB" id="1902587at2759"/>
<dbReference type="AlphaFoldDB" id="A0A812QF19"/>
<sequence length="350" mass="39432">MAAPDPEPQSADGERRIWHSAEIVVDNPTQNWPNDRQVESAWMALQSGWRFRVEAYPNGQAGHEGWVSAYIHIQPPASLENFEWRRQFTHRLWIRGPQVDKMHVMTFSTLFHKEICSSGKHQFISHSQILWAGWLTADRKLRIIGEVSEAAPLAPQPLSAQCSLELLAIKPEFISFLLHDGSTLYFDKRLLIARSSHFANMLSGEMWREGQTNTIDLRSNKQADSRNMGAVLCHLMSGHFSAGGDEELAFSVRRLADQFCMADLVQQAEFELQPVVCKDNALRCLGKVLGSGGALEARCLEIVKANACEVLEHQRDLLEQVVDENPELAKFLMRVLLDAAKTWRSSANGS</sequence>
<accession>A0A812QF19</accession>
<evidence type="ECO:0000313" key="2">
    <source>
        <dbReference type="EMBL" id="CAE7387286.1"/>
    </source>
</evidence>
<feature type="domain" description="BTB" evidence="1">
    <location>
        <begin position="177"/>
        <end position="272"/>
    </location>
</feature>
<dbReference type="InterPro" id="IPR002083">
    <property type="entry name" value="MATH/TRAF_dom"/>
</dbReference>